<dbReference type="PROSITE" id="PS51462">
    <property type="entry name" value="NUDIX"/>
    <property type="match status" value="1"/>
</dbReference>
<dbReference type="GO" id="GO:0016787">
    <property type="term" value="F:hydrolase activity"/>
    <property type="evidence" value="ECO:0007669"/>
    <property type="project" value="UniProtKB-KW"/>
</dbReference>
<comment type="similarity">
    <text evidence="2 5">Belongs to the Nudix hydrolase family.</text>
</comment>
<dbReference type="KEGG" id="tfa:BW733_11300"/>
<gene>
    <name evidence="7" type="ORF">BW733_11300</name>
</gene>
<dbReference type="Proteomes" id="UP000188235">
    <property type="component" value="Chromosome"/>
</dbReference>
<evidence type="ECO:0000256" key="4">
    <source>
        <dbReference type="ARBA" id="ARBA00022842"/>
    </source>
</evidence>
<evidence type="ECO:0000256" key="3">
    <source>
        <dbReference type="ARBA" id="ARBA00022801"/>
    </source>
</evidence>
<evidence type="ECO:0000313" key="8">
    <source>
        <dbReference type="Proteomes" id="UP000188235"/>
    </source>
</evidence>
<keyword evidence="8" id="KW-1185">Reference proteome</keyword>
<evidence type="ECO:0000313" key="7">
    <source>
        <dbReference type="EMBL" id="AQP51330.1"/>
    </source>
</evidence>
<keyword evidence="3 5" id="KW-0378">Hydrolase</keyword>
<dbReference type="InterPro" id="IPR000086">
    <property type="entry name" value="NUDIX_hydrolase_dom"/>
</dbReference>
<evidence type="ECO:0000256" key="1">
    <source>
        <dbReference type="ARBA" id="ARBA00001946"/>
    </source>
</evidence>
<dbReference type="Pfam" id="PF00293">
    <property type="entry name" value="NUDIX"/>
    <property type="match status" value="1"/>
</dbReference>
<dbReference type="InterPro" id="IPR015797">
    <property type="entry name" value="NUDIX_hydrolase-like_dom_sf"/>
</dbReference>
<dbReference type="PANTHER" id="PTHR43046">
    <property type="entry name" value="GDP-MANNOSE MANNOSYL HYDROLASE"/>
    <property type="match status" value="1"/>
</dbReference>
<reference evidence="7 8" key="1">
    <citation type="journal article" date="2008" name="Int. J. Syst. Evol. Microbiol.">
        <title>Tessaracoccus flavescens sp. nov., isolated from marine sediment.</title>
        <authorList>
            <person name="Lee D.W."/>
            <person name="Lee S.D."/>
        </authorList>
    </citation>
    <scope>NUCLEOTIDE SEQUENCE [LARGE SCALE GENOMIC DNA]</scope>
    <source>
        <strain evidence="7 8">SST-39T</strain>
    </source>
</reference>
<comment type="cofactor">
    <cofactor evidence="1">
        <name>Mg(2+)</name>
        <dbReference type="ChEBI" id="CHEBI:18420"/>
    </cofactor>
</comment>
<dbReference type="EMBL" id="CP019607">
    <property type="protein sequence ID" value="AQP51330.1"/>
    <property type="molecule type" value="Genomic_DNA"/>
</dbReference>
<evidence type="ECO:0000259" key="6">
    <source>
        <dbReference type="PROSITE" id="PS51462"/>
    </source>
</evidence>
<sequence>MSDTPTERPVKRRSGARVIVMAGHEVLLQGDTDPGLPGSRFWQVPGGGIDPGESAGQAAARELLEETGLRVEPEDLIGPVARRRVCHGYSDRVLIQDETFFLLRTPRFEPIHLALTEAERRRRVETAWFDLDALPEQVWPGELATLVAWDGGGAVDLGDVEESTVPVRS</sequence>
<dbReference type="SUPFAM" id="SSF55811">
    <property type="entry name" value="Nudix"/>
    <property type="match status" value="1"/>
</dbReference>
<dbReference type="PANTHER" id="PTHR43046:SF12">
    <property type="entry name" value="GDP-MANNOSE MANNOSYL HYDROLASE"/>
    <property type="match status" value="1"/>
</dbReference>
<dbReference type="CDD" id="cd04685">
    <property type="entry name" value="NUDIX_Hydrolase"/>
    <property type="match status" value="1"/>
</dbReference>
<dbReference type="PRINTS" id="PR00502">
    <property type="entry name" value="NUDIXFAMILY"/>
</dbReference>
<organism evidence="7 8">
    <name type="scientific">Tessaracoccus flavescens</name>
    <dbReference type="NCBI Taxonomy" id="399497"/>
    <lineage>
        <taxon>Bacteria</taxon>
        <taxon>Bacillati</taxon>
        <taxon>Actinomycetota</taxon>
        <taxon>Actinomycetes</taxon>
        <taxon>Propionibacteriales</taxon>
        <taxon>Propionibacteriaceae</taxon>
        <taxon>Tessaracoccus</taxon>
    </lineage>
</organism>
<feature type="domain" description="Nudix hydrolase" evidence="6">
    <location>
        <begin position="11"/>
        <end position="151"/>
    </location>
</feature>
<dbReference type="Gene3D" id="3.90.79.10">
    <property type="entry name" value="Nucleoside Triphosphate Pyrophosphohydrolase"/>
    <property type="match status" value="1"/>
</dbReference>
<dbReference type="InterPro" id="IPR020084">
    <property type="entry name" value="NUDIX_hydrolase_CS"/>
</dbReference>
<dbReference type="STRING" id="399497.BW733_11300"/>
<keyword evidence="4" id="KW-0460">Magnesium</keyword>
<evidence type="ECO:0000256" key="5">
    <source>
        <dbReference type="RuleBase" id="RU003476"/>
    </source>
</evidence>
<evidence type="ECO:0000256" key="2">
    <source>
        <dbReference type="ARBA" id="ARBA00005582"/>
    </source>
</evidence>
<dbReference type="AlphaFoldDB" id="A0A1Q2CYY4"/>
<name>A0A1Q2CYY4_9ACTN</name>
<protein>
    <recommendedName>
        <fullName evidence="6">Nudix hydrolase domain-containing protein</fullName>
    </recommendedName>
</protein>
<accession>A0A1Q2CYY4</accession>
<dbReference type="InterPro" id="IPR020476">
    <property type="entry name" value="Nudix_hydrolase"/>
</dbReference>
<dbReference type="PROSITE" id="PS00893">
    <property type="entry name" value="NUDIX_BOX"/>
    <property type="match status" value="1"/>
</dbReference>
<dbReference type="OrthoDB" id="9804442at2"/>
<proteinExistence type="inferred from homology"/>
<dbReference type="RefSeq" id="WP_152024678.1">
    <property type="nucleotide sequence ID" value="NZ_CP019607.1"/>
</dbReference>